<organism evidence="1 2">
    <name type="scientific">Vararia minispora EC-137</name>
    <dbReference type="NCBI Taxonomy" id="1314806"/>
    <lineage>
        <taxon>Eukaryota</taxon>
        <taxon>Fungi</taxon>
        <taxon>Dikarya</taxon>
        <taxon>Basidiomycota</taxon>
        <taxon>Agaricomycotina</taxon>
        <taxon>Agaricomycetes</taxon>
        <taxon>Russulales</taxon>
        <taxon>Lachnocladiaceae</taxon>
        <taxon>Vararia</taxon>
    </lineage>
</organism>
<reference evidence="1" key="2">
    <citation type="journal article" date="2022" name="New Phytol.">
        <title>Evolutionary transition to the ectomycorrhizal habit in the genomes of a hyperdiverse lineage of mushroom-forming fungi.</title>
        <authorList>
            <person name="Looney B."/>
            <person name="Miyauchi S."/>
            <person name="Morin E."/>
            <person name="Drula E."/>
            <person name="Courty P.E."/>
            <person name="Kohler A."/>
            <person name="Kuo A."/>
            <person name="LaButti K."/>
            <person name="Pangilinan J."/>
            <person name="Lipzen A."/>
            <person name="Riley R."/>
            <person name="Andreopoulos W."/>
            <person name="He G."/>
            <person name="Johnson J."/>
            <person name="Nolan M."/>
            <person name="Tritt A."/>
            <person name="Barry K.W."/>
            <person name="Grigoriev I.V."/>
            <person name="Nagy L.G."/>
            <person name="Hibbett D."/>
            <person name="Henrissat B."/>
            <person name="Matheny P.B."/>
            <person name="Labbe J."/>
            <person name="Martin F.M."/>
        </authorList>
    </citation>
    <scope>NUCLEOTIDE SEQUENCE</scope>
    <source>
        <strain evidence="1">EC-137</strain>
    </source>
</reference>
<dbReference type="Proteomes" id="UP000814128">
    <property type="component" value="Unassembled WGS sequence"/>
</dbReference>
<proteinExistence type="predicted"/>
<keyword evidence="1" id="KW-0378">Hydrolase</keyword>
<dbReference type="EMBL" id="MU273633">
    <property type="protein sequence ID" value="KAI0030229.1"/>
    <property type="molecule type" value="Genomic_DNA"/>
</dbReference>
<accession>A0ACB8QEH3</accession>
<reference evidence="1" key="1">
    <citation type="submission" date="2021-02" db="EMBL/GenBank/DDBJ databases">
        <authorList>
            <consortium name="DOE Joint Genome Institute"/>
            <person name="Ahrendt S."/>
            <person name="Looney B.P."/>
            <person name="Miyauchi S."/>
            <person name="Morin E."/>
            <person name="Drula E."/>
            <person name="Courty P.E."/>
            <person name="Chicoki N."/>
            <person name="Fauchery L."/>
            <person name="Kohler A."/>
            <person name="Kuo A."/>
            <person name="Labutti K."/>
            <person name="Pangilinan J."/>
            <person name="Lipzen A."/>
            <person name="Riley R."/>
            <person name="Andreopoulos W."/>
            <person name="He G."/>
            <person name="Johnson J."/>
            <person name="Barry K.W."/>
            <person name="Grigoriev I.V."/>
            <person name="Nagy L."/>
            <person name="Hibbett D."/>
            <person name="Henrissat B."/>
            <person name="Matheny P.B."/>
            <person name="Labbe J."/>
            <person name="Martin F."/>
        </authorList>
    </citation>
    <scope>NUCLEOTIDE SEQUENCE</scope>
    <source>
        <strain evidence="1">EC-137</strain>
    </source>
</reference>
<keyword evidence="2" id="KW-1185">Reference proteome</keyword>
<gene>
    <name evidence="1" type="ORF">K488DRAFT_54661</name>
</gene>
<evidence type="ECO:0000313" key="1">
    <source>
        <dbReference type="EMBL" id="KAI0030229.1"/>
    </source>
</evidence>
<sequence>MHAHDTPDVLWPVHIEVRVVPTASIRLDTIRTTVHSFITSSYETLVLPTLIDGWESLPMLESTVMLIRACESPCPTMPLPIAHAALQVHVYQATEADGFEEFTTGEAGGESEDVLAASVLELPSSLLDGLWDNLIFRDDTKQKLLDYIYATLLFSDADVNFNVVSWNRVVLLHGPPGTGKTSLCRALAQKLSIRLSHRYPQARLLEINSHSLFSRWFSESGKLVQRLFSSVMELVEDEDTFIVVLIDEIESLTAARAGAMAGTEPSDALRVVNALLTQLDKLRFKKNVLVVSTSNLAKAIGSHSSRLQAGYSAFVDRADIVQYIDLPPREAIYEILRSCLQELMVKGVVGEVELSSLDEAIRYERTALSSAVAAAPSSLSSRERTKQTAVRMLGLAQRCRDLDMSGRALRRLPVLAHARYIGLAFTPQASSISNVQKAGGMAVRVETWLGAMERVLDGHAGELGRLEK</sequence>
<evidence type="ECO:0000313" key="2">
    <source>
        <dbReference type="Proteomes" id="UP000814128"/>
    </source>
</evidence>
<protein>
    <submittedName>
        <fullName evidence="1">P-loop containing nucleoside triphosphate hydrolase protein</fullName>
    </submittedName>
</protein>
<comment type="caution">
    <text evidence="1">The sequence shown here is derived from an EMBL/GenBank/DDBJ whole genome shotgun (WGS) entry which is preliminary data.</text>
</comment>
<name>A0ACB8QEH3_9AGAM</name>